<protein>
    <submittedName>
        <fullName evidence="1">Uncharacterized protein</fullName>
    </submittedName>
</protein>
<dbReference type="KEGG" id="ssao:94298501"/>
<proteinExistence type="predicted"/>
<reference evidence="1 2" key="1">
    <citation type="journal article" date="2014" name="PLoS Genet.">
        <title>The Genome of Spironucleus salmonicida Highlights a Fish Pathogen Adapted to Fluctuating Environments.</title>
        <authorList>
            <person name="Xu F."/>
            <person name="Jerlstrom-Hultqvist J."/>
            <person name="Einarsson E."/>
            <person name="Astvaldsson A."/>
            <person name="Svard S.G."/>
            <person name="Andersson J.O."/>
        </authorList>
    </citation>
    <scope>NUCLEOTIDE SEQUENCE [LARGE SCALE GENOMIC DNA]</scope>
    <source>
        <strain evidence="1 2">ATCC 50377</strain>
    </source>
</reference>
<gene>
    <name evidence="1" type="ORF">SS50377_24478</name>
</gene>
<keyword evidence="2" id="KW-1185">Reference proteome</keyword>
<sequence>MGACQNTIHIKPCPLNVCGEILNTVCKRKLHYEFEDDFQYQVAVEISTGSKIHTITESEETELFYIVSCMNDSFSKSLQGILSKSD</sequence>
<dbReference type="GeneID" id="94298501"/>
<dbReference type="RefSeq" id="XP_067765293.1">
    <property type="nucleotide sequence ID" value="XM_067908319.1"/>
</dbReference>
<name>A0A9P8RZ53_9EUKA</name>
<dbReference type="Proteomes" id="UP000018208">
    <property type="component" value="Unassembled WGS sequence"/>
</dbReference>
<comment type="caution">
    <text evidence="1">The sequence shown here is derived from an EMBL/GenBank/DDBJ whole genome shotgun (WGS) entry which is preliminary data.</text>
</comment>
<dbReference type="EMBL" id="AUWU02000004">
    <property type="protein sequence ID" value="KAH0574520.1"/>
    <property type="molecule type" value="Genomic_DNA"/>
</dbReference>
<evidence type="ECO:0000313" key="1">
    <source>
        <dbReference type="EMBL" id="KAH0574520.1"/>
    </source>
</evidence>
<accession>A0A9P8RZ53</accession>
<dbReference type="AlphaFoldDB" id="A0A9P8RZ53"/>
<organism evidence="1 2">
    <name type="scientific">Spironucleus salmonicida</name>
    <dbReference type="NCBI Taxonomy" id="348837"/>
    <lineage>
        <taxon>Eukaryota</taxon>
        <taxon>Metamonada</taxon>
        <taxon>Diplomonadida</taxon>
        <taxon>Hexamitidae</taxon>
        <taxon>Hexamitinae</taxon>
        <taxon>Spironucleus</taxon>
    </lineage>
</organism>
<evidence type="ECO:0000313" key="2">
    <source>
        <dbReference type="Proteomes" id="UP000018208"/>
    </source>
</evidence>